<comment type="caution">
    <text evidence="1">The sequence shown here is derived from an EMBL/GenBank/DDBJ whole genome shotgun (WGS) entry which is preliminary data.</text>
</comment>
<organism evidence="1 2">
    <name type="scientific">Mesorhizobium calcicola</name>
    <dbReference type="NCBI Taxonomy" id="1300310"/>
    <lineage>
        <taxon>Bacteria</taxon>
        <taxon>Pseudomonadati</taxon>
        <taxon>Pseudomonadota</taxon>
        <taxon>Alphaproteobacteria</taxon>
        <taxon>Hyphomicrobiales</taxon>
        <taxon>Phyllobacteriaceae</taxon>
        <taxon>Mesorhizobium</taxon>
    </lineage>
</organism>
<evidence type="ECO:0000313" key="1">
    <source>
        <dbReference type="EMBL" id="MFD2057093.1"/>
    </source>
</evidence>
<dbReference type="RefSeq" id="WP_379024807.1">
    <property type="nucleotide sequence ID" value="NZ_JBHUGY010000051.1"/>
</dbReference>
<proteinExistence type="predicted"/>
<gene>
    <name evidence="1" type="ORF">ACFSQT_29645</name>
</gene>
<reference evidence="2" key="1">
    <citation type="journal article" date="2019" name="Int. J. Syst. Evol. Microbiol.">
        <title>The Global Catalogue of Microorganisms (GCM) 10K type strain sequencing project: providing services to taxonomists for standard genome sequencing and annotation.</title>
        <authorList>
            <consortium name="The Broad Institute Genomics Platform"/>
            <consortium name="The Broad Institute Genome Sequencing Center for Infectious Disease"/>
            <person name="Wu L."/>
            <person name="Ma J."/>
        </authorList>
    </citation>
    <scope>NUCLEOTIDE SEQUENCE [LARGE SCALE GENOMIC DNA]</scope>
    <source>
        <strain evidence="2">CGMCC 1.16226</strain>
    </source>
</reference>
<accession>A0ABW4WLZ8</accession>
<evidence type="ECO:0000313" key="2">
    <source>
        <dbReference type="Proteomes" id="UP001597349"/>
    </source>
</evidence>
<protein>
    <submittedName>
        <fullName evidence="1">Uncharacterized protein</fullName>
    </submittedName>
</protein>
<dbReference type="Proteomes" id="UP001597349">
    <property type="component" value="Unassembled WGS sequence"/>
</dbReference>
<sequence>MAPAENTFGIHPVVRMTEIRGFLLFWCALTATIAALSLGPSFAHVLEIGSSADQMVAIPLA</sequence>
<name>A0ABW4WLZ8_9HYPH</name>
<keyword evidence="2" id="KW-1185">Reference proteome</keyword>
<dbReference type="EMBL" id="JBHUGY010000051">
    <property type="protein sequence ID" value="MFD2057093.1"/>
    <property type="molecule type" value="Genomic_DNA"/>
</dbReference>